<proteinExistence type="predicted"/>
<dbReference type="Proteomes" id="UP000232638">
    <property type="component" value="Chromosome"/>
</dbReference>
<evidence type="ECO:0000313" key="2">
    <source>
        <dbReference type="Proteomes" id="UP000232638"/>
    </source>
</evidence>
<dbReference type="OrthoDB" id="9997at2"/>
<name>A0A2K8U8D8_9GAMM</name>
<organism evidence="1 2">
    <name type="scientific">Candidatus Thiodictyon syntrophicum</name>
    <dbReference type="NCBI Taxonomy" id="1166950"/>
    <lineage>
        <taxon>Bacteria</taxon>
        <taxon>Pseudomonadati</taxon>
        <taxon>Pseudomonadota</taxon>
        <taxon>Gammaproteobacteria</taxon>
        <taxon>Chromatiales</taxon>
        <taxon>Chromatiaceae</taxon>
        <taxon>Thiodictyon</taxon>
    </lineage>
</organism>
<dbReference type="EMBL" id="CP020370">
    <property type="protein sequence ID" value="AUB81846.1"/>
    <property type="molecule type" value="Genomic_DNA"/>
</dbReference>
<dbReference type="RefSeq" id="WP_100919600.1">
    <property type="nucleotide sequence ID" value="NZ_CP020370.1"/>
</dbReference>
<keyword evidence="2" id="KW-1185">Reference proteome</keyword>
<gene>
    <name evidence="1" type="ORF">THSYN_13325</name>
</gene>
<dbReference type="KEGG" id="tsy:THSYN_13325"/>
<sequence>MRTLTKVLAWLSTLTLLLFAGLAVQVVRDSRPLVPQDRTLTGAERLWASQWLAAATPRDRRDGERVTLTLSEDQANTLGAYLIDRVGPGRVAVRLERDRARLVASLGLPWDPRGRFINLDLSLVAGERLPRIERARVAGLPLPQALVETLAERLTAALDQSRLIQRVAIKPDLALLTYEWHREALAEVGSGLVSADERTRMLRYQGELMRYGAGRPKRAAIPLPVLLTLVLSAAGRQDDAVAPTENRAAILALAAYVNRQGIRDPDQPDAAPPRAVFRTVELRGRADLAAHFMTSAAITAGGGNTLADLVGLYKELSDSQGGSGFSFADLAADRAGTRFGEVATGERKSARLVQQAAASGLTEADIMPSIDGLPEGFSAAAFAAAFQDTKGPAYRRLTDHIERRIDALPFMQSATR</sequence>
<accession>A0A2K8U8D8</accession>
<protein>
    <submittedName>
        <fullName evidence="1">Uncharacterized protein</fullName>
    </submittedName>
</protein>
<reference evidence="1 2" key="1">
    <citation type="submission" date="2017-03" db="EMBL/GenBank/DDBJ databases">
        <title>Complete genome sequence of Candidatus 'Thiodictyon syntrophicum' sp. nov. strain Cad16T, a photolithoautotroph purple sulfur bacterium isolated from an alpine meromictic lake.</title>
        <authorList>
            <person name="Luedin S.M."/>
            <person name="Pothier J.F."/>
            <person name="Danza F."/>
            <person name="Storelli N."/>
            <person name="Wittwer M."/>
            <person name="Tonolla M."/>
        </authorList>
    </citation>
    <scope>NUCLEOTIDE SEQUENCE [LARGE SCALE GENOMIC DNA]</scope>
    <source>
        <strain evidence="1 2">Cad16T</strain>
    </source>
</reference>
<dbReference type="AlphaFoldDB" id="A0A2K8U8D8"/>
<evidence type="ECO:0000313" key="1">
    <source>
        <dbReference type="EMBL" id="AUB81846.1"/>
    </source>
</evidence>